<evidence type="ECO:0000313" key="1">
    <source>
        <dbReference type="EMBL" id="KAI0062384.1"/>
    </source>
</evidence>
<dbReference type="Proteomes" id="UP000814140">
    <property type="component" value="Unassembled WGS sequence"/>
</dbReference>
<organism evidence="1 2">
    <name type="scientific">Artomyces pyxidatus</name>
    <dbReference type="NCBI Taxonomy" id="48021"/>
    <lineage>
        <taxon>Eukaryota</taxon>
        <taxon>Fungi</taxon>
        <taxon>Dikarya</taxon>
        <taxon>Basidiomycota</taxon>
        <taxon>Agaricomycotina</taxon>
        <taxon>Agaricomycetes</taxon>
        <taxon>Russulales</taxon>
        <taxon>Auriscalpiaceae</taxon>
        <taxon>Artomyces</taxon>
    </lineage>
</organism>
<evidence type="ECO:0000313" key="2">
    <source>
        <dbReference type="Proteomes" id="UP000814140"/>
    </source>
</evidence>
<keyword evidence="2" id="KW-1185">Reference proteome</keyword>
<protein>
    <submittedName>
        <fullName evidence="1">Uncharacterized protein</fullName>
    </submittedName>
</protein>
<reference evidence="1" key="2">
    <citation type="journal article" date="2022" name="New Phytol.">
        <title>Evolutionary transition to the ectomycorrhizal habit in the genomes of a hyperdiverse lineage of mushroom-forming fungi.</title>
        <authorList>
            <person name="Looney B."/>
            <person name="Miyauchi S."/>
            <person name="Morin E."/>
            <person name="Drula E."/>
            <person name="Courty P.E."/>
            <person name="Kohler A."/>
            <person name="Kuo A."/>
            <person name="LaButti K."/>
            <person name="Pangilinan J."/>
            <person name="Lipzen A."/>
            <person name="Riley R."/>
            <person name="Andreopoulos W."/>
            <person name="He G."/>
            <person name="Johnson J."/>
            <person name="Nolan M."/>
            <person name="Tritt A."/>
            <person name="Barry K.W."/>
            <person name="Grigoriev I.V."/>
            <person name="Nagy L.G."/>
            <person name="Hibbett D."/>
            <person name="Henrissat B."/>
            <person name="Matheny P.B."/>
            <person name="Labbe J."/>
            <person name="Martin F.M."/>
        </authorList>
    </citation>
    <scope>NUCLEOTIDE SEQUENCE</scope>
    <source>
        <strain evidence="1">HHB10654</strain>
    </source>
</reference>
<name>A0ACB8T129_9AGAM</name>
<proteinExistence type="predicted"/>
<gene>
    <name evidence="1" type="ORF">BV25DRAFT_684100</name>
</gene>
<dbReference type="EMBL" id="MU277208">
    <property type="protein sequence ID" value="KAI0062384.1"/>
    <property type="molecule type" value="Genomic_DNA"/>
</dbReference>
<reference evidence="1" key="1">
    <citation type="submission" date="2021-03" db="EMBL/GenBank/DDBJ databases">
        <authorList>
            <consortium name="DOE Joint Genome Institute"/>
            <person name="Ahrendt S."/>
            <person name="Looney B.P."/>
            <person name="Miyauchi S."/>
            <person name="Morin E."/>
            <person name="Drula E."/>
            <person name="Courty P.E."/>
            <person name="Chicoki N."/>
            <person name="Fauchery L."/>
            <person name="Kohler A."/>
            <person name="Kuo A."/>
            <person name="Labutti K."/>
            <person name="Pangilinan J."/>
            <person name="Lipzen A."/>
            <person name="Riley R."/>
            <person name="Andreopoulos W."/>
            <person name="He G."/>
            <person name="Johnson J."/>
            <person name="Barry K.W."/>
            <person name="Grigoriev I.V."/>
            <person name="Nagy L."/>
            <person name="Hibbett D."/>
            <person name="Henrissat B."/>
            <person name="Matheny P.B."/>
            <person name="Labbe J."/>
            <person name="Martin F."/>
        </authorList>
    </citation>
    <scope>NUCLEOTIDE SEQUENCE</scope>
    <source>
        <strain evidence="1">HHB10654</strain>
    </source>
</reference>
<comment type="caution">
    <text evidence="1">The sequence shown here is derived from an EMBL/GenBank/DDBJ whole genome shotgun (WGS) entry which is preliminary data.</text>
</comment>
<accession>A0ACB8T129</accession>
<sequence>MANDKFTAKIADLQKFRHRAAEEQEAAIKTAVEKATGELQNSATQPTVPAPSEELLKKHAEELRALEARLKAEHEAALQAAVAAAAAAAASPSTSTHDQNAAIDAAVAAKEAELQAMHQEAIAKAMESGRLEGAFKLKVKDGQMVKTQRRLKELEAQIEEWKKAGVVPATWTLADAAALTASPNTSAPPSTAAPPTTTASLATAAPLATTAPPAQHKTEPTARGGAPGLPRRPTLNAPVASGSAPAPTAATERGRGRGRGVARGMSIRGAAAPGVGRGGNVSIMGAAAKRAREENDGGAEGALVKRLKPADGAEGEGASVSAPAPTPAPRGGKPVQLQRNRVGPS</sequence>